<dbReference type="AlphaFoldDB" id="A0A1G1XV50"/>
<dbReference type="Pfam" id="PF08241">
    <property type="entry name" value="Methyltransf_11"/>
    <property type="match status" value="1"/>
</dbReference>
<reference evidence="2 3" key="1">
    <citation type="journal article" date="2016" name="Nat. Commun.">
        <title>Thousands of microbial genomes shed light on interconnected biogeochemical processes in an aquifer system.</title>
        <authorList>
            <person name="Anantharaman K."/>
            <person name="Brown C.T."/>
            <person name="Hug L.A."/>
            <person name="Sharon I."/>
            <person name="Castelle C.J."/>
            <person name="Probst A.J."/>
            <person name="Thomas B.C."/>
            <person name="Singh A."/>
            <person name="Wilkins M.J."/>
            <person name="Karaoz U."/>
            <person name="Brodie E.L."/>
            <person name="Williams K.H."/>
            <person name="Hubbard S.S."/>
            <person name="Banfield J.F."/>
        </authorList>
    </citation>
    <scope>NUCLEOTIDE SEQUENCE [LARGE SCALE GENOMIC DNA]</scope>
</reference>
<dbReference type="InterPro" id="IPR029063">
    <property type="entry name" value="SAM-dependent_MTases_sf"/>
</dbReference>
<proteinExistence type="predicted"/>
<dbReference type="InterPro" id="IPR013216">
    <property type="entry name" value="Methyltransf_11"/>
</dbReference>
<evidence type="ECO:0000259" key="1">
    <source>
        <dbReference type="Pfam" id="PF08241"/>
    </source>
</evidence>
<evidence type="ECO:0000313" key="3">
    <source>
        <dbReference type="Proteomes" id="UP000178930"/>
    </source>
</evidence>
<dbReference type="EMBL" id="MHIB01000027">
    <property type="protein sequence ID" value="OGY43949.1"/>
    <property type="molecule type" value="Genomic_DNA"/>
</dbReference>
<dbReference type="GO" id="GO:0008757">
    <property type="term" value="F:S-adenosylmethionine-dependent methyltransferase activity"/>
    <property type="evidence" value="ECO:0007669"/>
    <property type="project" value="InterPro"/>
</dbReference>
<dbReference type="STRING" id="1797532.A2729_01340"/>
<dbReference type="PANTHER" id="PTHR43861">
    <property type="entry name" value="TRANS-ACONITATE 2-METHYLTRANSFERASE-RELATED"/>
    <property type="match status" value="1"/>
</dbReference>
<dbReference type="Proteomes" id="UP000178930">
    <property type="component" value="Unassembled WGS sequence"/>
</dbReference>
<dbReference type="CDD" id="cd02440">
    <property type="entry name" value="AdoMet_MTases"/>
    <property type="match status" value="1"/>
</dbReference>
<comment type="caution">
    <text evidence="2">The sequence shown here is derived from an EMBL/GenBank/DDBJ whole genome shotgun (WGS) entry which is preliminary data.</text>
</comment>
<name>A0A1G1XV50_9BACT</name>
<feature type="domain" description="Methyltransferase type 11" evidence="1">
    <location>
        <begin position="67"/>
        <end position="162"/>
    </location>
</feature>
<sequence>MNSINLIKNLIEQKNKDELNHYLINIWNQVWSDKSQFNYANLRLFKAIDKLKNLSEMGIDFNNKYVLDIGCGNGATLLYLQKYFNIRGLGVDISDQVVNELQLKLKNNNLSFAINDHRDLSSLDSNQFDIILSFGVIEHFAEYGLALSEARRVLKPGGKLVLIQPHLFSFGVIQKYCLKFKNKWKFGKQKDLSCFYYCQFLRKLGYKNIKFKTMPPYPDMKITRIFDLTIRKVIPFWGHYLYLIGEK</sequence>
<evidence type="ECO:0000313" key="2">
    <source>
        <dbReference type="EMBL" id="OGY43949.1"/>
    </source>
</evidence>
<accession>A0A1G1XV50</accession>
<dbReference type="SUPFAM" id="SSF53335">
    <property type="entry name" value="S-adenosyl-L-methionine-dependent methyltransferases"/>
    <property type="match status" value="1"/>
</dbReference>
<organism evidence="2 3">
    <name type="scientific">Candidatus Buchananbacteria bacterium RIFCSPHIGHO2_01_FULL_39_14</name>
    <dbReference type="NCBI Taxonomy" id="1797532"/>
    <lineage>
        <taxon>Bacteria</taxon>
        <taxon>Candidatus Buchananiibacteriota</taxon>
    </lineage>
</organism>
<dbReference type="Gene3D" id="3.40.50.150">
    <property type="entry name" value="Vaccinia Virus protein VP39"/>
    <property type="match status" value="1"/>
</dbReference>
<gene>
    <name evidence="2" type="ORF">A2729_01340</name>
</gene>
<protein>
    <recommendedName>
        <fullName evidence="1">Methyltransferase type 11 domain-containing protein</fullName>
    </recommendedName>
</protein>